<organism evidence="4 5">
    <name type="scientific">Steroidobacter gossypii</name>
    <dbReference type="NCBI Taxonomy" id="2805490"/>
    <lineage>
        <taxon>Bacteria</taxon>
        <taxon>Pseudomonadati</taxon>
        <taxon>Pseudomonadota</taxon>
        <taxon>Gammaproteobacteria</taxon>
        <taxon>Steroidobacterales</taxon>
        <taxon>Steroidobacteraceae</taxon>
        <taxon>Steroidobacter</taxon>
    </lineage>
</organism>
<dbReference type="InterPro" id="IPR006311">
    <property type="entry name" value="TAT_signal"/>
</dbReference>
<dbReference type="InterPro" id="IPR036291">
    <property type="entry name" value="NAD(P)-bd_dom_sf"/>
</dbReference>
<dbReference type="PANTHER" id="PTHR14239">
    <property type="entry name" value="DUDULIN-RELATED"/>
    <property type="match status" value="1"/>
</dbReference>
<reference evidence="4 5" key="1">
    <citation type="journal article" date="2021" name="Int. J. Syst. Evol. Microbiol.">
        <title>Steroidobacter gossypii sp. nov., isolated from soil of cotton cropping field.</title>
        <authorList>
            <person name="Huang R."/>
            <person name="Yang S."/>
            <person name="Zhen C."/>
            <person name="Liu W."/>
        </authorList>
    </citation>
    <scope>NUCLEOTIDE SEQUENCE [LARGE SCALE GENOMIC DNA]</scope>
    <source>
        <strain evidence="4 5">S1-65</strain>
    </source>
</reference>
<keyword evidence="1" id="KW-0732">Signal</keyword>
<dbReference type="EMBL" id="JAEVLS010000001">
    <property type="protein sequence ID" value="MBM0103242.1"/>
    <property type="molecule type" value="Genomic_DNA"/>
</dbReference>
<dbReference type="Pfam" id="PF03807">
    <property type="entry name" value="F420_oxidored"/>
    <property type="match status" value="1"/>
</dbReference>
<dbReference type="InterPro" id="IPR019546">
    <property type="entry name" value="TAT_signal_bac_arc"/>
</dbReference>
<dbReference type="SUPFAM" id="SSF51735">
    <property type="entry name" value="NAD(P)-binding Rossmann-fold domains"/>
    <property type="match status" value="1"/>
</dbReference>
<evidence type="ECO:0000313" key="4">
    <source>
        <dbReference type="EMBL" id="MBM0103242.1"/>
    </source>
</evidence>
<dbReference type="Proteomes" id="UP000661077">
    <property type="component" value="Unassembled WGS sequence"/>
</dbReference>
<dbReference type="InterPro" id="IPR051267">
    <property type="entry name" value="STEAP_metalloreductase"/>
</dbReference>
<protein>
    <submittedName>
        <fullName evidence="4">NADPH-dependent F420 reductase</fullName>
    </submittedName>
</protein>
<keyword evidence="2" id="KW-0560">Oxidoreductase</keyword>
<comment type="caution">
    <text evidence="4">The sequence shown here is derived from an EMBL/GenBank/DDBJ whole genome shotgun (WGS) entry which is preliminary data.</text>
</comment>
<evidence type="ECO:0000259" key="3">
    <source>
        <dbReference type="Pfam" id="PF03807"/>
    </source>
</evidence>
<keyword evidence="5" id="KW-1185">Reference proteome</keyword>
<sequence length="245" mass="25400">MKTPLSFLSRRRFLQVTGATTALLTAGLRAHAASSKSTRIGVIGSGNVGSAIGRTWVNAGHEVMFSSRNLDRDKTLAAELGRGARAGTPKEAAAFGDVILIAVPYGALPELGKSLRNELKGKVIIDACNPFPSRDGKIADWARDKGAGLASAELLPGARIVRAFNAIGAARMGSAHEAPGRIGMPIAGDDKEAIAIASALIRDVGYEPVLIGGLAMGRHLIPGTPLAGEHSPDEVRELAAKLTAE</sequence>
<name>A0ABS1WQI9_9GAMM</name>
<evidence type="ECO:0000256" key="1">
    <source>
        <dbReference type="ARBA" id="ARBA00022729"/>
    </source>
</evidence>
<feature type="domain" description="Pyrroline-5-carboxylate reductase catalytic N-terminal" evidence="3">
    <location>
        <begin position="39"/>
        <end position="130"/>
    </location>
</feature>
<dbReference type="InterPro" id="IPR028939">
    <property type="entry name" value="P5C_Rdtase_cat_N"/>
</dbReference>
<proteinExistence type="predicted"/>
<dbReference type="NCBIfam" id="TIGR01409">
    <property type="entry name" value="TAT_signal_seq"/>
    <property type="match status" value="1"/>
</dbReference>
<dbReference type="PROSITE" id="PS51318">
    <property type="entry name" value="TAT"/>
    <property type="match status" value="1"/>
</dbReference>
<gene>
    <name evidence="4" type="ORF">JM946_00720</name>
</gene>
<evidence type="ECO:0000256" key="2">
    <source>
        <dbReference type="ARBA" id="ARBA00023002"/>
    </source>
</evidence>
<evidence type="ECO:0000313" key="5">
    <source>
        <dbReference type="Proteomes" id="UP000661077"/>
    </source>
</evidence>
<dbReference type="RefSeq" id="WP_203165227.1">
    <property type="nucleotide sequence ID" value="NZ_JAEVLS010000001.1"/>
</dbReference>
<dbReference type="Gene3D" id="3.40.50.720">
    <property type="entry name" value="NAD(P)-binding Rossmann-like Domain"/>
    <property type="match status" value="1"/>
</dbReference>
<accession>A0ABS1WQI9</accession>
<dbReference type="PANTHER" id="PTHR14239:SF10">
    <property type="entry name" value="REDUCTASE"/>
    <property type="match status" value="1"/>
</dbReference>